<dbReference type="Pfam" id="PF08241">
    <property type="entry name" value="Methyltransf_11"/>
    <property type="match status" value="1"/>
</dbReference>
<keyword evidence="3" id="KW-1185">Reference proteome</keyword>
<dbReference type="HOGENOM" id="CLU_087236_0_0_0"/>
<sequence>MSAALTTRQQIERTHHDLVASRERRDFYAWGALDIADAYACSLIDSPQGKVILDLGCGRGAHTVRFAQSGAHVAAIDLSRGMVTVTQQRVITAGVGDRVAVQQMSAESLGFADATFDYVFGHSVLHHTDLAVTRREVWRVLKPGGRAVFLEPLDHNPLLNLFRRLTPWRRTPTEKPLRLRDLGFFAEPFVHSSHCEFYLLALGAFVFVPLQRRALFQRALRLLNAVDQKVFRQVPALRRYAWVTVLELRR</sequence>
<dbReference type="SUPFAM" id="SSF53335">
    <property type="entry name" value="S-adenosyl-L-methionine-dependent methyltransferases"/>
    <property type="match status" value="1"/>
</dbReference>
<dbReference type="CDD" id="cd02440">
    <property type="entry name" value="AdoMet_MTases"/>
    <property type="match status" value="1"/>
</dbReference>
<dbReference type="GO" id="GO:0008757">
    <property type="term" value="F:S-adenosylmethionine-dependent methyltransferase activity"/>
    <property type="evidence" value="ECO:0007669"/>
    <property type="project" value="InterPro"/>
</dbReference>
<dbReference type="InterPro" id="IPR029063">
    <property type="entry name" value="SAM-dependent_MTases_sf"/>
</dbReference>
<dbReference type="RefSeq" id="WP_012119562.1">
    <property type="nucleotide sequence ID" value="NC_009767.1"/>
</dbReference>
<dbReference type="STRING" id="383372.Rcas_1028"/>
<gene>
    <name evidence="2" type="ordered locus">Rcas_1028</name>
</gene>
<name>A7NI32_ROSCS</name>
<evidence type="ECO:0000313" key="3">
    <source>
        <dbReference type="Proteomes" id="UP000000263"/>
    </source>
</evidence>
<dbReference type="KEGG" id="rca:Rcas_1028"/>
<protein>
    <submittedName>
        <fullName evidence="2">Methyltransferase type 11</fullName>
    </submittedName>
</protein>
<keyword evidence="2" id="KW-0489">Methyltransferase</keyword>
<keyword evidence="2" id="KW-0808">Transferase</keyword>
<evidence type="ECO:0000313" key="2">
    <source>
        <dbReference type="EMBL" id="ABU57132.1"/>
    </source>
</evidence>
<feature type="domain" description="Methyltransferase type 11" evidence="1">
    <location>
        <begin position="53"/>
        <end position="149"/>
    </location>
</feature>
<proteinExistence type="predicted"/>
<dbReference type="eggNOG" id="COG2226">
    <property type="taxonomic scope" value="Bacteria"/>
</dbReference>
<organism evidence="2 3">
    <name type="scientific">Roseiflexus castenholzii (strain DSM 13941 / HLO8)</name>
    <dbReference type="NCBI Taxonomy" id="383372"/>
    <lineage>
        <taxon>Bacteria</taxon>
        <taxon>Bacillati</taxon>
        <taxon>Chloroflexota</taxon>
        <taxon>Chloroflexia</taxon>
        <taxon>Chloroflexales</taxon>
        <taxon>Roseiflexineae</taxon>
        <taxon>Roseiflexaceae</taxon>
        <taxon>Roseiflexus</taxon>
    </lineage>
</organism>
<accession>A7NI32</accession>
<dbReference type="EMBL" id="CP000804">
    <property type="protein sequence ID" value="ABU57132.1"/>
    <property type="molecule type" value="Genomic_DNA"/>
</dbReference>
<reference evidence="2 3" key="1">
    <citation type="submission" date="2007-08" db="EMBL/GenBank/DDBJ databases">
        <title>Complete sequence of Roseiflexus castenholzii DSM 13941.</title>
        <authorList>
            <consortium name="US DOE Joint Genome Institute"/>
            <person name="Copeland A."/>
            <person name="Lucas S."/>
            <person name="Lapidus A."/>
            <person name="Barry K."/>
            <person name="Glavina del Rio T."/>
            <person name="Dalin E."/>
            <person name="Tice H."/>
            <person name="Pitluck S."/>
            <person name="Thompson L.S."/>
            <person name="Brettin T."/>
            <person name="Bruce D."/>
            <person name="Detter J.C."/>
            <person name="Han C."/>
            <person name="Tapia R."/>
            <person name="Schmutz J."/>
            <person name="Larimer F."/>
            <person name="Land M."/>
            <person name="Hauser L."/>
            <person name="Kyrpides N."/>
            <person name="Mikhailova N."/>
            <person name="Bryant D.A."/>
            <person name="Hanada S."/>
            <person name="Tsukatani Y."/>
            <person name="Richardson P."/>
        </authorList>
    </citation>
    <scope>NUCLEOTIDE SEQUENCE [LARGE SCALE GENOMIC DNA]</scope>
    <source>
        <strain evidence="3">DSM 13941 / HLO8</strain>
    </source>
</reference>
<dbReference type="GO" id="GO:0032259">
    <property type="term" value="P:methylation"/>
    <property type="evidence" value="ECO:0007669"/>
    <property type="project" value="UniProtKB-KW"/>
</dbReference>
<dbReference type="PANTHER" id="PTHR43464">
    <property type="entry name" value="METHYLTRANSFERASE"/>
    <property type="match status" value="1"/>
</dbReference>
<dbReference type="Gene3D" id="3.40.50.150">
    <property type="entry name" value="Vaccinia Virus protein VP39"/>
    <property type="match status" value="1"/>
</dbReference>
<dbReference type="AlphaFoldDB" id="A7NI32"/>
<dbReference type="InterPro" id="IPR013216">
    <property type="entry name" value="Methyltransf_11"/>
</dbReference>
<evidence type="ECO:0000259" key="1">
    <source>
        <dbReference type="Pfam" id="PF08241"/>
    </source>
</evidence>
<dbReference type="Proteomes" id="UP000000263">
    <property type="component" value="Chromosome"/>
</dbReference>